<dbReference type="InterPro" id="IPR012349">
    <property type="entry name" value="Split_barrel_FMN-bd"/>
</dbReference>
<dbReference type="SUPFAM" id="SSF50475">
    <property type="entry name" value="FMN-binding split barrel"/>
    <property type="match status" value="1"/>
</dbReference>
<keyword evidence="2" id="KW-0812">Transmembrane</keyword>
<dbReference type="GO" id="GO:0010181">
    <property type="term" value="F:FMN binding"/>
    <property type="evidence" value="ECO:0007669"/>
    <property type="project" value="InterPro"/>
</dbReference>
<keyword evidence="2" id="KW-0472">Membrane</keyword>
<dbReference type="Proteomes" id="UP000712007">
    <property type="component" value="Unassembled WGS sequence"/>
</dbReference>
<dbReference type="Pfam" id="PF01613">
    <property type="entry name" value="Flavin_Reduct"/>
    <property type="match status" value="1"/>
</dbReference>
<protein>
    <submittedName>
        <fullName evidence="4">Flavin reductase family protein</fullName>
    </submittedName>
</protein>
<feature type="transmembrane region" description="Helical" evidence="2">
    <location>
        <begin position="6"/>
        <end position="24"/>
    </location>
</feature>
<dbReference type="AlphaFoldDB" id="A0A940DJB5"/>
<sequence>MDTSRIINIILLVAVVVLLMKIFVFDRRDGKQGAEKTAAVQTDSIAAGELKKIDAKQLDSNVFTLFDDGWFVLTAGDGEEFNPMTISWGGMGILWNEPVVTVYVRHDRHTYSYINENKSFTICAFGEKYRDAMQYIGTHSGRDGDKVEATGLTAKRTELGNVYYDEASLVIECEKIYSDDIEPRMIFTEENRHFYDDKPMHRMFIGKILNVWVR</sequence>
<evidence type="ECO:0000313" key="4">
    <source>
        <dbReference type="EMBL" id="MBO8439653.1"/>
    </source>
</evidence>
<keyword evidence="2" id="KW-1133">Transmembrane helix</keyword>
<evidence type="ECO:0000256" key="2">
    <source>
        <dbReference type="SAM" id="Phobius"/>
    </source>
</evidence>
<evidence type="ECO:0000313" key="5">
    <source>
        <dbReference type="Proteomes" id="UP000712007"/>
    </source>
</evidence>
<dbReference type="GO" id="GO:0016646">
    <property type="term" value="F:oxidoreductase activity, acting on the CH-NH group of donors, NAD or NADP as acceptor"/>
    <property type="evidence" value="ECO:0007669"/>
    <property type="project" value="UniProtKB-ARBA"/>
</dbReference>
<name>A0A940DJB5_9BACT</name>
<dbReference type="PANTHER" id="PTHR43567:SF5">
    <property type="entry name" value="HYPOTHETICAL CYTOSOLIC PROTEIN"/>
    <property type="match status" value="1"/>
</dbReference>
<dbReference type="InterPro" id="IPR052174">
    <property type="entry name" value="Flavoredoxin"/>
</dbReference>
<accession>A0A940DJB5</accession>
<feature type="domain" description="Flavin reductase like" evidence="3">
    <location>
        <begin position="68"/>
        <end position="214"/>
    </location>
</feature>
<organism evidence="4 5">
    <name type="scientific">Candidatus Aphodosoma intestinipullorum</name>
    <dbReference type="NCBI Taxonomy" id="2840674"/>
    <lineage>
        <taxon>Bacteria</taxon>
        <taxon>Pseudomonadati</taxon>
        <taxon>Bacteroidota</taxon>
        <taxon>Bacteroidia</taxon>
        <taxon>Bacteroidales</taxon>
        <taxon>Candidatus Aphodosoma</taxon>
    </lineage>
</organism>
<reference evidence="4" key="1">
    <citation type="submission" date="2020-10" db="EMBL/GenBank/DDBJ databases">
        <authorList>
            <person name="Gilroy R."/>
        </authorList>
    </citation>
    <scope>NUCLEOTIDE SEQUENCE</scope>
    <source>
        <strain evidence="4">3924</strain>
    </source>
</reference>
<dbReference type="EMBL" id="JADIMV010000054">
    <property type="protein sequence ID" value="MBO8439653.1"/>
    <property type="molecule type" value="Genomic_DNA"/>
</dbReference>
<gene>
    <name evidence="4" type="ORF">IAC51_03275</name>
</gene>
<dbReference type="InterPro" id="IPR002563">
    <property type="entry name" value="Flavin_Rdtase-like_dom"/>
</dbReference>
<evidence type="ECO:0000259" key="3">
    <source>
        <dbReference type="Pfam" id="PF01613"/>
    </source>
</evidence>
<reference evidence="4" key="2">
    <citation type="journal article" date="2021" name="PeerJ">
        <title>Extensive microbial diversity within the chicken gut microbiome revealed by metagenomics and culture.</title>
        <authorList>
            <person name="Gilroy R."/>
            <person name="Ravi A."/>
            <person name="Getino M."/>
            <person name="Pursley I."/>
            <person name="Horton D.L."/>
            <person name="Alikhan N.F."/>
            <person name="Baker D."/>
            <person name="Gharbi K."/>
            <person name="Hall N."/>
            <person name="Watson M."/>
            <person name="Adriaenssens E.M."/>
            <person name="Foster-Nyarko E."/>
            <person name="Jarju S."/>
            <person name="Secka A."/>
            <person name="Antonio M."/>
            <person name="Oren A."/>
            <person name="Chaudhuri R.R."/>
            <person name="La Ragione R."/>
            <person name="Hildebrand F."/>
            <person name="Pallen M.J."/>
        </authorList>
    </citation>
    <scope>NUCLEOTIDE SEQUENCE</scope>
    <source>
        <strain evidence="4">3924</strain>
    </source>
</reference>
<comment type="caution">
    <text evidence="4">The sequence shown here is derived from an EMBL/GenBank/DDBJ whole genome shotgun (WGS) entry which is preliminary data.</text>
</comment>
<proteinExistence type="inferred from homology"/>
<dbReference type="Gene3D" id="2.30.110.10">
    <property type="entry name" value="Electron Transport, Fmn-binding Protein, Chain A"/>
    <property type="match status" value="1"/>
</dbReference>
<dbReference type="PANTHER" id="PTHR43567">
    <property type="entry name" value="FLAVOREDOXIN-RELATED-RELATED"/>
    <property type="match status" value="1"/>
</dbReference>
<comment type="similarity">
    <text evidence="1">Belongs to the flavoredoxin family.</text>
</comment>
<evidence type="ECO:0000256" key="1">
    <source>
        <dbReference type="ARBA" id="ARBA00038054"/>
    </source>
</evidence>